<dbReference type="EMBL" id="MU865248">
    <property type="protein sequence ID" value="KAK4456364.1"/>
    <property type="molecule type" value="Genomic_DNA"/>
</dbReference>
<keyword evidence="2" id="KW-1185">Reference proteome</keyword>
<reference evidence="1" key="1">
    <citation type="journal article" date="2023" name="Mol. Phylogenet. Evol.">
        <title>Genome-scale phylogeny and comparative genomics of the fungal order Sordariales.</title>
        <authorList>
            <person name="Hensen N."/>
            <person name="Bonometti L."/>
            <person name="Westerberg I."/>
            <person name="Brannstrom I.O."/>
            <person name="Guillou S."/>
            <person name="Cros-Aarteil S."/>
            <person name="Calhoun S."/>
            <person name="Haridas S."/>
            <person name="Kuo A."/>
            <person name="Mondo S."/>
            <person name="Pangilinan J."/>
            <person name="Riley R."/>
            <person name="LaButti K."/>
            <person name="Andreopoulos B."/>
            <person name="Lipzen A."/>
            <person name="Chen C."/>
            <person name="Yan M."/>
            <person name="Daum C."/>
            <person name="Ng V."/>
            <person name="Clum A."/>
            <person name="Steindorff A."/>
            <person name="Ohm R.A."/>
            <person name="Martin F."/>
            <person name="Silar P."/>
            <person name="Natvig D.O."/>
            <person name="Lalanne C."/>
            <person name="Gautier V."/>
            <person name="Ament-Velasquez S.L."/>
            <person name="Kruys A."/>
            <person name="Hutchinson M.I."/>
            <person name="Powell A.J."/>
            <person name="Barry K."/>
            <person name="Miller A.N."/>
            <person name="Grigoriev I.V."/>
            <person name="Debuchy R."/>
            <person name="Gladieux P."/>
            <person name="Hiltunen Thoren M."/>
            <person name="Johannesson H."/>
        </authorList>
    </citation>
    <scope>NUCLEOTIDE SEQUENCE</scope>
    <source>
        <strain evidence="1">PSN324</strain>
    </source>
</reference>
<dbReference type="Proteomes" id="UP001321749">
    <property type="component" value="Unassembled WGS sequence"/>
</dbReference>
<accession>A0AAV9H5Q0</accession>
<gene>
    <name evidence="1" type="ORF">QBC42DRAFT_151684</name>
</gene>
<name>A0AAV9H5Q0_9PEZI</name>
<comment type="caution">
    <text evidence="1">The sequence shown here is derived from an EMBL/GenBank/DDBJ whole genome shotgun (WGS) entry which is preliminary data.</text>
</comment>
<feature type="non-terminal residue" evidence="1">
    <location>
        <position position="66"/>
    </location>
</feature>
<sequence>GILLPNIHGIRFSSREEPAVPDLPVWADGKKYLFAGPDSGQYRHIRQTRHGIQMHCRDVYGWANGR</sequence>
<dbReference type="AlphaFoldDB" id="A0AAV9H5Q0"/>
<evidence type="ECO:0000313" key="1">
    <source>
        <dbReference type="EMBL" id="KAK4456364.1"/>
    </source>
</evidence>
<protein>
    <submittedName>
        <fullName evidence="1">Uncharacterized protein</fullName>
    </submittedName>
</protein>
<organism evidence="1 2">
    <name type="scientific">Cladorrhinum samala</name>
    <dbReference type="NCBI Taxonomy" id="585594"/>
    <lineage>
        <taxon>Eukaryota</taxon>
        <taxon>Fungi</taxon>
        <taxon>Dikarya</taxon>
        <taxon>Ascomycota</taxon>
        <taxon>Pezizomycotina</taxon>
        <taxon>Sordariomycetes</taxon>
        <taxon>Sordariomycetidae</taxon>
        <taxon>Sordariales</taxon>
        <taxon>Podosporaceae</taxon>
        <taxon>Cladorrhinum</taxon>
    </lineage>
</organism>
<reference evidence="1" key="2">
    <citation type="submission" date="2023-06" db="EMBL/GenBank/DDBJ databases">
        <authorList>
            <consortium name="Lawrence Berkeley National Laboratory"/>
            <person name="Mondo S.J."/>
            <person name="Hensen N."/>
            <person name="Bonometti L."/>
            <person name="Westerberg I."/>
            <person name="Brannstrom I.O."/>
            <person name="Guillou S."/>
            <person name="Cros-Aarteil S."/>
            <person name="Calhoun S."/>
            <person name="Haridas S."/>
            <person name="Kuo A."/>
            <person name="Pangilinan J."/>
            <person name="Riley R."/>
            <person name="Labutti K."/>
            <person name="Andreopoulos B."/>
            <person name="Lipzen A."/>
            <person name="Chen C."/>
            <person name="Yanf M."/>
            <person name="Daum C."/>
            <person name="Ng V."/>
            <person name="Clum A."/>
            <person name="Steindorff A."/>
            <person name="Ohm R."/>
            <person name="Martin F."/>
            <person name="Silar P."/>
            <person name="Natvig D."/>
            <person name="Lalanne C."/>
            <person name="Gautier V."/>
            <person name="Ament-Velasquez S.L."/>
            <person name="Kruys A."/>
            <person name="Hutchinson M.I."/>
            <person name="Powell A.J."/>
            <person name="Barry K."/>
            <person name="Miller A.N."/>
            <person name="Grigoriev I.V."/>
            <person name="Debuchy R."/>
            <person name="Gladieux P."/>
            <person name="Thoren M.H."/>
            <person name="Johannesson H."/>
        </authorList>
    </citation>
    <scope>NUCLEOTIDE SEQUENCE</scope>
    <source>
        <strain evidence="1">PSN324</strain>
    </source>
</reference>
<proteinExistence type="predicted"/>
<evidence type="ECO:0000313" key="2">
    <source>
        <dbReference type="Proteomes" id="UP001321749"/>
    </source>
</evidence>
<feature type="non-terminal residue" evidence="1">
    <location>
        <position position="1"/>
    </location>
</feature>